<organism evidence="1 2">
    <name type="scientific">Castilleja foliolosa</name>
    <dbReference type="NCBI Taxonomy" id="1961234"/>
    <lineage>
        <taxon>Eukaryota</taxon>
        <taxon>Viridiplantae</taxon>
        <taxon>Streptophyta</taxon>
        <taxon>Embryophyta</taxon>
        <taxon>Tracheophyta</taxon>
        <taxon>Spermatophyta</taxon>
        <taxon>Magnoliopsida</taxon>
        <taxon>eudicotyledons</taxon>
        <taxon>Gunneridae</taxon>
        <taxon>Pentapetalae</taxon>
        <taxon>asterids</taxon>
        <taxon>lamiids</taxon>
        <taxon>Lamiales</taxon>
        <taxon>Orobanchaceae</taxon>
        <taxon>Pedicularideae</taxon>
        <taxon>Castillejinae</taxon>
        <taxon>Castilleja</taxon>
    </lineage>
</organism>
<dbReference type="Proteomes" id="UP001632038">
    <property type="component" value="Unassembled WGS sequence"/>
</dbReference>
<comment type="caution">
    <text evidence="1">The sequence shown here is derived from an EMBL/GenBank/DDBJ whole genome shotgun (WGS) entry which is preliminary data.</text>
</comment>
<name>A0ABD3D2T9_9LAMI</name>
<keyword evidence="2" id="KW-1185">Reference proteome</keyword>
<dbReference type="AlphaFoldDB" id="A0ABD3D2T9"/>
<accession>A0ABD3D2T9</accession>
<evidence type="ECO:0000313" key="1">
    <source>
        <dbReference type="EMBL" id="KAL3635881.1"/>
    </source>
</evidence>
<proteinExistence type="predicted"/>
<protein>
    <submittedName>
        <fullName evidence="1">Uncharacterized protein</fullName>
    </submittedName>
</protein>
<evidence type="ECO:0000313" key="2">
    <source>
        <dbReference type="Proteomes" id="UP001632038"/>
    </source>
</evidence>
<sequence>MATVAELRQLQWIGDSHSSRRRDAVMEVAGWCWAEGSTAVIAGFTGGVCHSQSPRSRRRPSAEARFSSVTVCLCV</sequence>
<reference evidence="2" key="1">
    <citation type="journal article" date="2024" name="IScience">
        <title>Strigolactones Initiate the Formation of Haustorium-like Structures in Castilleja.</title>
        <authorList>
            <person name="Buerger M."/>
            <person name="Peterson D."/>
            <person name="Chory J."/>
        </authorList>
    </citation>
    <scope>NUCLEOTIDE SEQUENCE [LARGE SCALE GENOMIC DNA]</scope>
</reference>
<gene>
    <name evidence="1" type="ORF">CASFOL_020428</name>
</gene>
<dbReference type="EMBL" id="JAVIJP010000027">
    <property type="protein sequence ID" value="KAL3635881.1"/>
    <property type="molecule type" value="Genomic_DNA"/>
</dbReference>